<accession>A0A7R9PRZ2</accession>
<dbReference type="Pfam" id="PF00107">
    <property type="entry name" value="ADH_zinc_N"/>
    <property type="match status" value="1"/>
</dbReference>
<dbReference type="PROSITE" id="PS00059">
    <property type="entry name" value="ADH_ZINC"/>
    <property type="match status" value="1"/>
</dbReference>
<dbReference type="SUPFAM" id="SSF51735">
    <property type="entry name" value="NAD(P)-binding Rossmann-fold domains"/>
    <property type="match status" value="1"/>
</dbReference>
<evidence type="ECO:0000256" key="3">
    <source>
        <dbReference type="ARBA" id="ARBA00023002"/>
    </source>
</evidence>
<sequence>MNTESYGSYPCRQTSPITLGHELVGVVHVVGEEVTQISVGDNVAVDPNSGCNTCTPCRDGKYHFCSVGGISNTIGMWLDGGWAEFCAVPADQIFKLAENITLKQAALVEPLSCVAHGWDRILPIPIGSNILILGAGIIGNLWASVLHLQGHRRVIVSEPQEARRKLLQKLETNFEIISPKELKAKKQADSSWGVDLVIECSGHAPAIEEALMLLRSGGTLCIFGVSSSEARISVSPFHLYKEELKIIAVKINPFTFNKALGWIEAMGDRYIDYKKLGIEVYPLKDFKEAVRELKKGSIAKAIFEIN</sequence>
<dbReference type="AlphaFoldDB" id="A0A7R9PRZ2"/>
<evidence type="ECO:0000256" key="1">
    <source>
        <dbReference type="ARBA" id="ARBA00022723"/>
    </source>
</evidence>
<name>A0A7R9PRZ2_TIMGE</name>
<evidence type="ECO:0008006" key="8">
    <source>
        <dbReference type="Google" id="ProtNLM"/>
    </source>
</evidence>
<dbReference type="GO" id="GO:0016491">
    <property type="term" value="F:oxidoreductase activity"/>
    <property type="evidence" value="ECO:0007669"/>
    <property type="project" value="UniProtKB-KW"/>
</dbReference>
<gene>
    <name evidence="7" type="ORF">TGEB3V08_LOCUS11311</name>
</gene>
<comment type="cofactor">
    <cofactor evidence="4">
        <name>Zn(2+)</name>
        <dbReference type="ChEBI" id="CHEBI:29105"/>
    </cofactor>
</comment>
<dbReference type="PANTHER" id="PTHR43401:SF2">
    <property type="entry name" value="L-THREONINE 3-DEHYDROGENASE"/>
    <property type="match status" value="1"/>
</dbReference>
<dbReference type="InterPro" id="IPR013149">
    <property type="entry name" value="ADH-like_C"/>
</dbReference>
<dbReference type="Gene3D" id="3.90.180.10">
    <property type="entry name" value="Medium-chain alcohol dehydrogenases, catalytic domain"/>
    <property type="match status" value="1"/>
</dbReference>
<dbReference type="EMBL" id="OE849194">
    <property type="protein sequence ID" value="CAD7613832.1"/>
    <property type="molecule type" value="Genomic_DNA"/>
</dbReference>
<evidence type="ECO:0000256" key="4">
    <source>
        <dbReference type="RuleBase" id="RU361277"/>
    </source>
</evidence>
<dbReference type="GO" id="GO:0008270">
    <property type="term" value="F:zinc ion binding"/>
    <property type="evidence" value="ECO:0007669"/>
    <property type="project" value="InterPro"/>
</dbReference>
<proteinExistence type="inferred from homology"/>
<protein>
    <recommendedName>
        <fullName evidence="8">Alcohol dehydrogenase</fullName>
    </recommendedName>
</protein>
<feature type="domain" description="Alcohol dehydrogenase-like C-terminal" evidence="5">
    <location>
        <begin position="138"/>
        <end position="249"/>
    </location>
</feature>
<feature type="domain" description="Alcohol dehydrogenase-like N-terminal" evidence="6">
    <location>
        <begin position="12"/>
        <end position="97"/>
    </location>
</feature>
<dbReference type="PANTHER" id="PTHR43401">
    <property type="entry name" value="L-THREONINE 3-DEHYDROGENASE"/>
    <property type="match status" value="1"/>
</dbReference>
<dbReference type="InterPro" id="IPR050129">
    <property type="entry name" value="Zn_alcohol_dh"/>
</dbReference>
<comment type="similarity">
    <text evidence="4">Belongs to the zinc-containing alcohol dehydrogenase family.</text>
</comment>
<dbReference type="SUPFAM" id="SSF50129">
    <property type="entry name" value="GroES-like"/>
    <property type="match status" value="1"/>
</dbReference>
<dbReference type="InterPro" id="IPR011032">
    <property type="entry name" value="GroES-like_sf"/>
</dbReference>
<dbReference type="Gene3D" id="3.40.50.720">
    <property type="entry name" value="NAD(P)-binding Rossmann-like Domain"/>
    <property type="match status" value="1"/>
</dbReference>
<evidence type="ECO:0000259" key="5">
    <source>
        <dbReference type="Pfam" id="PF00107"/>
    </source>
</evidence>
<reference evidence="7" key="1">
    <citation type="submission" date="2020-11" db="EMBL/GenBank/DDBJ databases">
        <authorList>
            <person name="Tran Van P."/>
        </authorList>
    </citation>
    <scope>NUCLEOTIDE SEQUENCE</scope>
</reference>
<dbReference type="InterPro" id="IPR002328">
    <property type="entry name" value="ADH_Zn_CS"/>
</dbReference>
<evidence type="ECO:0000259" key="6">
    <source>
        <dbReference type="Pfam" id="PF08240"/>
    </source>
</evidence>
<organism evidence="7">
    <name type="scientific">Timema genevievae</name>
    <name type="common">Walking stick</name>
    <dbReference type="NCBI Taxonomy" id="629358"/>
    <lineage>
        <taxon>Eukaryota</taxon>
        <taxon>Metazoa</taxon>
        <taxon>Ecdysozoa</taxon>
        <taxon>Arthropoda</taxon>
        <taxon>Hexapoda</taxon>
        <taxon>Insecta</taxon>
        <taxon>Pterygota</taxon>
        <taxon>Neoptera</taxon>
        <taxon>Polyneoptera</taxon>
        <taxon>Phasmatodea</taxon>
        <taxon>Timematodea</taxon>
        <taxon>Timematoidea</taxon>
        <taxon>Timematidae</taxon>
        <taxon>Timema</taxon>
    </lineage>
</organism>
<keyword evidence="3" id="KW-0560">Oxidoreductase</keyword>
<dbReference type="InterPro" id="IPR013154">
    <property type="entry name" value="ADH-like_N"/>
</dbReference>
<evidence type="ECO:0000313" key="7">
    <source>
        <dbReference type="EMBL" id="CAD7613832.1"/>
    </source>
</evidence>
<keyword evidence="1 4" id="KW-0479">Metal-binding</keyword>
<evidence type="ECO:0000256" key="2">
    <source>
        <dbReference type="ARBA" id="ARBA00022833"/>
    </source>
</evidence>
<dbReference type="InterPro" id="IPR036291">
    <property type="entry name" value="NAD(P)-bd_dom_sf"/>
</dbReference>
<keyword evidence="2 4" id="KW-0862">Zinc</keyword>
<dbReference type="Pfam" id="PF08240">
    <property type="entry name" value="ADH_N"/>
    <property type="match status" value="1"/>
</dbReference>